<feature type="transmembrane region" description="Helical" evidence="7">
    <location>
        <begin position="134"/>
        <end position="154"/>
    </location>
</feature>
<feature type="transmembrane region" description="Helical" evidence="7">
    <location>
        <begin position="161"/>
        <end position="179"/>
    </location>
</feature>
<dbReference type="Pfam" id="PF01757">
    <property type="entry name" value="Acyl_transf_3"/>
    <property type="match status" value="1"/>
</dbReference>
<protein>
    <recommendedName>
        <fullName evidence="8">Acyltransferase 3 domain-containing protein</fullName>
    </recommendedName>
</protein>
<feature type="transmembrane region" description="Helical" evidence="7">
    <location>
        <begin position="43"/>
        <end position="69"/>
    </location>
</feature>
<feature type="transmembrane region" description="Helical" evidence="7">
    <location>
        <begin position="267"/>
        <end position="292"/>
    </location>
</feature>
<gene>
    <name evidence="9" type="ORF">VN24_07780</name>
</gene>
<feature type="transmembrane region" description="Helical" evidence="7">
    <location>
        <begin position="336"/>
        <end position="360"/>
    </location>
</feature>
<dbReference type="GO" id="GO:0009246">
    <property type="term" value="P:enterobacterial common antigen biosynthetic process"/>
    <property type="evidence" value="ECO:0007669"/>
    <property type="project" value="TreeGrafter"/>
</dbReference>
<feature type="transmembrane region" description="Helical" evidence="7">
    <location>
        <begin position="191"/>
        <end position="212"/>
    </location>
</feature>
<evidence type="ECO:0000256" key="6">
    <source>
        <dbReference type="ARBA" id="ARBA00023136"/>
    </source>
</evidence>
<dbReference type="Proteomes" id="UP000032633">
    <property type="component" value="Chromosome"/>
</dbReference>
<dbReference type="HOGENOM" id="CLU_047714_1_0_9"/>
<accession>A0A0D5NQJ7</accession>
<organism evidence="9 10">
    <name type="scientific">Paenibacillus beijingensis</name>
    <dbReference type="NCBI Taxonomy" id="1126833"/>
    <lineage>
        <taxon>Bacteria</taxon>
        <taxon>Bacillati</taxon>
        <taxon>Bacillota</taxon>
        <taxon>Bacilli</taxon>
        <taxon>Bacillales</taxon>
        <taxon>Paenibacillaceae</taxon>
        <taxon>Paenibacillus</taxon>
    </lineage>
</organism>
<dbReference type="AlphaFoldDB" id="A0A0D5NQJ7"/>
<keyword evidence="4 7" id="KW-0812">Transmembrane</keyword>
<keyword evidence="6 7" id="KW-0472">Membrane</keyword>
<name>A0A0D5NQJ7_9BACL</name>
<reference evidence="9 10" key="1">
    <citation type="journal article" date="2015" name="J. Biotechnol.">
        <title>Complete genome sequence of Paenibacillus beijingensis 7188(T) (=DSM 24997(T)), a novel rhizobacterium from jujube garden soil.</title>
        <authorList>
            <person name="Kwak Y."/>
            <person name="Shin J.H."/>
        </authorList>
    </citation>
    <scope>NUCLEOTIDE SEQUENCE [LARGE SCALE GENOMIC DNA]</scope>
    <source>
        <strain evidence="9 10">DSM 24997</strain>
    </source>
</reference>
<comment type="subcellular location">
    <subcellularLocation>
        <location evidence="1">Cell membrane</location>
        <topology evidence="1">Multi-pass membrane protein</topology>
    </subcellularLocation>
</comment>
<keyword evidence="3" id="KW-1003">Cell membrane</keyword>
<dbReference type="PANTHER" id="PTHR40074">
    <property type="entry name" value="O-ACETYLTRANSFERASE WECH"/>
    <property type="match status" value="1"/>
</dbReference>
<dbReference type="STRING" id="1126833.VN24_07780"/>
<comment type="similarity">
    <text evidence="2">Belongs to the acyltransferase 3 family.</text>
</comment>
<feature type="transmembrane region" description="Helical" evidence="7">
    <location>
        <begin position="233"/>
        <end position="255"/>
    </location>
</feature>
<evidence type="ECO:0000256" key="2">
    <source>
        <dbReference type="ARBA" id="ARBA00007400"/>
    </source>
</evidence>
<dbReference type="GO" id="GO:0005886">
    <property type="term" value="C:plasma membrane"/>
    <property type="evidence" value="ECO:0007669"/>
    <property type="project" value="UniProtKB-SubCell"/>
</dbReference>
<keyword evidence="5 7" id="KW-1133">Transmembrane helix</keyword>
<sequence length="390" mass="44116">MRKERIPELELLRGLAILGVIMVHATSAAVVRVHDSPMLGVYVFLNTFALFCVPAFIFLTGFVLFYNYYDKPLTLGMLRNFYWKRLTQLLIPYIVISAGYELLGHMANHRAWNPGAMLSLFWQHLLSGKAYTHLYYVIITIQLYVLFPLLLLLFQRLKMSVRLAVPLGLIIQWGFYLLNRNVLHVASKGSWSLSYFTPFLIGAFFGMCYPVFKRWFGSGEEAGNGGESGRRRTIWTVVMTALWLAVTAAFIWMYYELRSGGVVIKGYWYEAGYSAFTVLTTLALMKLCGFLYRKGPQWIVSALTDLGALSFGIYLVHPLILYVYRKFPPGSAQPLIYHSWIAGGYVVALGGSIVILLAAYRLLGWSWILFGPVPARFGRQAKQSGVQSAA</sequence>
<keyword evidence="10" id="KW-1185">Reference proteome</keyword>
<dbReference type="PANTHER" id="PTHR40074:SF2">
    <property type="entry name" value="O-ACETYLTRANSFERASE WECH"/>
    <property type="match status" value="1"/>
</dbReference>
<proteinExistence type="inferred from homology"/>
<dbReference type="InterPro" id="IPR002656">
    <property type="entry name" value="Acyl_transf_3_dom"/>
</dbReference>
<dbReference type="KEGG" id="pbj:VN24_07780"/>
<dbReference type="PATRIC" id="fig|1126833.4.peg.1713"/>
<feature type="domain" description="Acyltransferase 3" evidence="8">
    <location>
        <begin position="7"/>
        <end position="356"/>
    </location>
</feature>
<feature type="transmembrane region" description="Helical" evidence="7">
    <location>
        <begin position="299"/>
        <end position="324"/>
    </location>
</feature>
<evidence type="ECO:0000313" key="9">
    <source>
        <dbReference type="EMBL" id="AJY77594.1"/>
    </source>
</evidence>
<evidence type="ECO:0000256" key="5">
    <source>
        <dbReference type="ARBA" id="ARBA00022989"/>
    </source>
</evidence>
<reference evidence="10" key="2">
    <citation type="submission" date="2015-03" db="EMBL/GenBank/DDBJ databases">
        <title>Genome sequence of Paenibacillus beijingensis strain DSM 24997T.</title>
        <authorList>
            <person name="Kwak Y."/>
            <person name="Shin J.-H."/>
        </authorList>
    </citation>
    <scope>NUCLEOTIDE SEQUENCE [LARGE SCALE GENOMIC DNA]</scope>
    <source>
        <strain evidence="10">DSM 24997</strain>
    </source>
</reference>
<evidence type="ECO:0000259" key="8">
    <source>
        <dbReference type="Pfam" id="PF01757"/>
    </source>
</evidence>
<dbReference type="GO" id="GO:0016413">
    <property type="term" value="F:O-acetyltransferase activity"/>
    <property type="evidence" value="ECO:0007669"/>
    <property type="project" value="TreeGrafter"/>
</dbReference>
<feature type="transmembrane region" description="Helical" evidence="7">
    <location>
        <begin position="90"/>
        <end position="107"/>
    </location>
</feature>
<feature type="transmembrane region" description="Helical" evidence="7">
    <location>
        <begin position="12"/>
        <end position="31"/>
    </location>
</feature>
<evidence type="ECO:0000313" key="10">
    <source>
        <dbReference type="Proteomes" id="UP000032633"/>
    </source>
</evidence>
<dbReference type="EMBL" id="CP011058">
    <property type="protein sequence ID" value="AJY77594.1"/>
    <property type="molecule type" value="Genomic_DNA"/>
</dbReference>
<evidence type="ECO:0000256" key="3">
    <source>
        <dbReference type="ARBA" id="ARBA00022475"/>
    </source>
</evidence>
<evidence type="ECO:0000256" key="1">
    <source>
        <dbReference type="ARBA" id="ARBA00004651"/>
    </source>
</evidence>
<evidence type="ECO:0000256" key="4">
    <source>
        <dbReference type="ARBA" id="ARBA00022692"/>
    </source>
</evidence>
<evidence type="ECO:0000256" key="7">
    <source>
        <dbReference type="SAM" id="Phobius"/>
    </source>
</evidence>